<evidence type="ECO:0000259" key="8">
    <source>
        <dbReference type="Pfam" id="PF12704"/>
    </source>
</evidence>
<dbReference type="Pfam" id="PF12704">
    <property type="entry name" value="MacB_PCD"/>
    <property type="match status" value="1"/>
</dbReference>
<keyword evidence="2" id="KW-1003">Cell membrane</keyword>
<evidence type="ECO:0000256" key="1">
    <source>
        <dbReference type="ARBA" id="ARBA00004651"/>
    </source>
</evidence>
<dbReference type="OrthoDB" id="9775474at2"/>
<dbReference type="EMBL" id="SBIP01000001">
    <property type="protein sequence ID" value="RWX81580.1"/>
    <property type="molecule type" value="Genomic_DNA"/>
</dbReference>
<feature type="transmembrane region" description="Helical" evidence="6">
    <location>
        <begin position="303"/>
        <end position="325"/>
    </location>
</feature>
<dbReference type="InterPro" id="IPR003838">
    <property type="entry name" value="ABC3_permease_C"/>
</dbReference>
<evidence type="ECO:0000256" key="3">
    <source>
        <dbReference type="ARBA" id="ARBA00022692"/>
    </source>
</evidence>
<reference evidence="9 10" key="1">
    <citation type="submission" date="2019-01" db="EMBL/GenBank/DDBJ databases">
        <title>The draft genome of Rhizobium sp. 24NR.</title>
        <authorList>
            <person name="Liu L."/>
            <person name="Liang L."/>
            <person name="Shi S."/>
            <person name="Xu L."/>
            <person name="Wang X."/>
            <person name="Li L."/>
            <person name="Zhang X."/>
        </authorList>
    </citation>
    <scope>NUCLEOTIDE SEQUENCE [LARGE SCALE GENOMIC DNA]</scope>
    <source>
        <strain evidence="9 10">24NR</strain>
    </source>
</reference>
<organism evidence="9 10">
    <name type="scientific">Neorhizobium lilium</name>
    <dbReference type="NCBI Taxonomy" id="2503024"/>
    <lineage>
        <taxon>Bacteria</taxon>
        <taxon>Pseudomonadati</taxon>
        <taxon>Pseudomonadota</taxon>
        <taxon>Alphaproteobacteria</taxon>
        <taxon>Hyphomicrobiales</taxon>
        <taxon>Rhizobiaceae</taxon>
        <taxon>Rhizobium/Agrobacterium group</taxon>
        <taxon>Neorhizobium</taxon>
    </lineage>
</organism>
<keyword evidence="10" id="KW-1185">Reference proteome</keyword>
<proteinExistence type="predicted"/>
<evidence type="ECO:0000256" key="2">
    <source>
        <dbReference type="ARBA" id="ARBA00022475"/>
    </source>
</evidence>
<dbReference type="RefSeq" id="WP_128441545.1">
    <property type="nucleotide sequence ID" value="NZ_SBIP01000001.1"/>
</dbReference>
<dbReference type="InterPro" id="IPR051125">
    <property type="entry name" value="ABC-4/HrtB_transporter"/>
</dbReference>
<protein>
    <submittedName>
        <fullName evidence="9">ABC transporter permease</fullName>
    </submittedName>
</protein>
<evidence type="ECO:0000259" key="7">
    <source>
        <dbReference type="Pfam" id="PF02687"/>
    </source>
</evidence>
<evidence type="ECO:0000313" key="9">
    <source>
        <dbReference type="EMBL" id="RWX81580.1"/>
    </source>
</evidence>
<feature type="domain" description="MacB-like periplasmic core" evidence="8">
    <location>
        <begin position="21"/>
        <end position="228"/>
    </location>
</feature>
<dbReference type="PANTHER" id="PTHR43738:SF3">
    <property type="entry name" value="ABC TRANSPORTER PERMEASE"/>
    <property type="match status" value="1"/>
</dbReference>
<evidence type="ECO:0000256" key="6">
    <source>
        <dbReference type="SAM" id="Phobius"/>
    </source>
</evidence>
<feature type="transmembrane region" description="Helical" evidence="6">
    <location>
        <begin position="258"/>
        <end position="283"/>
    </location>
</feature>
<keyword evidence="3 6" id="KW-0812">Transmembrane</keyword>
<feature type="transmembrane region" description="Helical" evidence="6">
    <location>
        <begin position="345"/>
        <end position="366"/>
    </location>
</feature>
<dbReference type="PANTHER" id="PTHR43738">
    <property type="entry name" value="ABC TRANSPORTER, MEMBRANE PROTEIN"/>
    <property type="match status" value="1"/>
</dbReference>
<feature type="domain" description="ABC3 transporter permease C-terminal" evidence="7">
    <location>
        <begin position="263"/>
        <end position="372"/>
    </location>
</feature>
<keyword evidence="4 6" id="KW-1133">Transmembrane helix</keyword>
<evidence type="ECO:0000313" key="10">
    <source>
        <dbReference type="Proteomes" id="UP000287687"/>
    </source>
</evidence>
<comment type="subcellular location">
    <subcellularLocation>
        <location evidence="1">Cell membrane</location>
        <topology evidence="1">Multi-pass membrane protein</topology>
    </subcellularLocation>
</comment>
<dbReference type="GO" id="GO:0005886">
    <property type="term" value="C:plasma membrane"/>
    <property type="evidence" value="ECO:0007669"/>
    <property type="project" value="UniProtKB-SubCell"/>
</dbReference>
<name>A0A3S3U495_9HYPH</name>
<evidence type="ECO:0000256" key="4">
    <source>
        <dbReference type="ARBA" id="ARBA00022989"/>
    </source>
</evidence>
<dbReference type="Pfam" id="PF02687">
    <property type="entry name" value="FtsX"/>
    <property type="match status" value="1"/>
</dbReference>
<accession>A0A3S3U495</accession>
<gene>
    <name evidence="9" type="ORF">EPK99_04685</name>
</gene>
<keyword evidence="5 6" id="KW-0472">Membrane</keyword>
<dbReference type="AlphaFoldDB" id="A0A3S3U495"/>
<evidence type="ECO:0000256" key="5">
    <source>
        <dbReference type="ARBA" id="ARBA00023136"/>
    </source>
</evidence>
<dbReference type="InterPro" id="IPR025857">
    <property type="entry name" value="MacB_PCD"/>
</dbReference>
<dbReference type="Proteomes" id="UP000287687">
    <property type="component" value="Unassembled WGS sequence"/>
</dbReference>
<comment type="caution">
    <text evidence="9">The sequence shown here is derived from an EMBL/GenBank/DDBJ whole genome shotgun (WGS) entry which is preliminary data.</text>
</comment>
<sequence>MTFLDLARKNAWRKPLRTVLLMVCIAIAFLIYGLTASFLAGTQGTSAASDDILGVMSAAGRTQPLPLANMSRLTTDPDIAAVGYMTRLRGFVEVEKNVVAVSAADPALLIAVNGKGLGLTPDLLAAIGGARDKVLVGGALAQAQGWTVGQSITVTAFDTAKQDGSRDWRFEISGIFEGENAATDTYFIIARYDYVNAARARGKDTVDAFIVRPRDGVSSGQLAARIDALFANSAAPTRTQSEKQFLEAFLRQYADIGLIVNLVVGAAFFTLLMIVVNTMVFAVRERTFEIGVLKTLGFSRLKVMMLVLGETLFVFTVGGGIGLALAKLATTLAGPDLGLVFSPLIAAKALAIIVVLGLATGALPAFNAMRTPIIKAFRTR</sequence>
<feature type="transmembrane region" description="Helical" evidence="6">
    <location>
        <begin position="20"/>
        <end position="40"/>
    </location>
</feature>